<evidence type="ECO:0000256" key="1">
    <source>
        <dbReference type="SAM" id="MobiDB-lite"/>
    </source>
</evidence>
<protein>
    <submittedName>
        <fullName evidence="2">Uncharacterized protein</fullName>
    </submittedName>
</protein>
<reference evidence="2" key="1">
    <citation type="submission" date="2023-07" db="EMBL/GenBank/DDBJ databases">
        <title>draft genome sequence of fig (Ficus carica).</title>
        <authorList>
            <person name="Takahashi T."/>
            <person name="Nishimura K."/>
        </authorList>
    </citation>
    <scope>NUCLEOTIDE SEQUENCE</scope>
</reference>
<dbReference type="AlphaFoldDB" id="A0AA88E2K7"/>
<evidence type="ECO:0000313" key="4">
    <source>
        <dbReference type="EMBL" id="GMN66745.1"/>
    </source>
</evidence>
<gene>
    <name evidence="2" type="ORF">TIFTF001_035797</name>
    <name evidence="3" type="ORF">TIFTF001_035808</name>
    <name evidence="4" type="ORF">TIFTF001_035813</name>
    <name evidence="5" type="ORF">TIFTF001_035824</name>
</gene>
<dbReference type="EMBL" id="BTGU01000357">
    <property type="protein sequence ID" value="GMN66729.1"/>
    <property type="molecule type" value="Genomic_DNA"/>
</dbReference>
<evidence type="ECO:0000313" key="6">
    <source>
        <dbReference type="Proteomes" id="UP001187192"/>
    </source>
</evidence>
<evidence type="ECO:0000313" key="2">
    <source>
        <dbReference type="EMBL" id="GMN66729.1"/>
    </source>
</evidence>
<evidence type="ECO:0000313" key="5">
    <source>
        <dbReference type="EMBL" id="GMN66760.1"/>
    </source>
</evidence>
<keyword evidence="6" id="KW-1185">Reference proteome</keyword>
<organism evidence="2 6">
    <name type="scientific">Ficus carica</name>
    <name type="common">Common fig</name>
    <dbReference type="NCBI Taxonomy" id="3494"/>
    <lineage>
        <taxon>Eukaryota</taxon>
        <taxon>Viridiplantae</taxon>
        <taxon>Streptophyta</taxon>
        <taxon>Embryophyta</taxon>
        <taxon>Tracheophyta</taxon>
        <taxon>Spermatophyta</taxon>
        <taxon>Magnoliopsida</taxon>
        <taxon>eudicotyledons</taxon>
        <taxon>Gunneridae</taxon>
        <taxon>Pentapetalae</taxon>
        <taxon>rosids</taxon>
        <taxon>fabids</taxon>
        <taxon>Rosales</taxon>
        <taxon>Moraceae</taxon>
        <taxon>Ficeae</taxon>
        <taxon>Ficus</taxon>
    </lineage>
</organism>
<comment type="caution">
    <text evidence="2">The sequence shown here is derived from an EMBL/GenBank/DDBJ whole genome shotgun (WGS) entry which is preliminary data.</text>
</comment>
<name>A0AA88E2K7_FICCA</name>
<feature type="region of interest" description="Disordered" evidence="1">
    <location>
        <begin position="26"/>
        <end position="46"/>
    </location>
</feature>
<accession>A0AA88E2K7</accession>
<sequence>MCDLRRDVGPKLPDYRDQICRQTPTMTLEASSQSEIRRREAGGGGEEEEWLDLAMAAGDSGKAKEILLPKNIIKGAFGPQVQTHGF</sequence>
<dbReference type="EMBL" id="BTGU01000358">
    <property type="protein sequence ID" value="GMN66744.1"/>
    <property type="molecule type" value="Genomic_DNA"/>
</dbReference>
<dbReference type="EMBL" id="BTGU01000360">
    <property type="protein sequence ID" value="GMN66760.1"/>
    <property type="molecule type" value="Genomic_DNA"/>
</dbReference>
<dbReference type="Proteomes" id="UP001187192">
    <property type="component" value="Unassembled WGS sequence"/>
</dbReference>
<dbReference type="EMBL" id="BTGU01000359">
    <property type="protein sequence ID" value="GMN66745.1"/>
    <property type="molecule type" value="Genomic_DNA"/>
</dbReference>
<evidence type="ECO:0000313" key="3">
    <source>
        <dbReference type="EMBL" id="GMN66744.1"/>
    </source>
</evidence>
<proteinExistence type="predicted"/>